<gene>
    <name evidence="1" type="ORF">DPMN_139979</name>
</gene>
<dbReference type="SUPFAM" id="SSF49785">
    <property type="entry name" value="Galactose-binding domain-like"/>
    <property type="match status" value="1"/>
</dbReference>
<proteinExistence type="predicted"/>
<sequence>MFMLQITRNHPCLPGSSNESLSTFKQAEQSTTYRPVNHARLAVDWDPISLYEYCTYTNNQPEDWWMVDVGRVFQMTTVTIKNRIDYCNCGTKLPIHLVDLLTDFR</sequence>
<dbReference type="EMBL" id="JAIWYP010000006">
    <property type="protein sequence ID" value="KAH3811569.1"/>
    <property type="molecule type" value="Genomic_DNA"/>
</dbReference>
<accession>A0A9D4G6R3</accession>
<dbReference type="PANTHER" id="PTHR45713:SF11">
    <property type="entry name" value="FUCOLECTIN TACHYLECTIN-4 PENTRAXIN-1 DOMAIN-CONTAINING PROTEIN"/>
    <property type="match status" value="1"/>
</dbReference>
<keyword evidence="2" id="KW-1185">Reference proteome</keyword>
<comment type="caution">
    <text evidence="1">The sequence shown here is derived from an EMBL/GenBank/DDBJ whole genome shotgun (WGS) entry which is preliminary data.</text>
</comment>
<dbReference type="Proteomes" id="UP000828390">
    <property type="component" value="Unassembled WGS sequence"/>
</dbReference>
<protein>
    <submittedName>
        <fullName evidence="1">Uncharacterized protein</fullName>
    </submittedName>
</protein>
<dbReference type="InterPro" id="IPR051941">
    <property type="entry name" value="BG_Antigen-Binding_Lectin"/>
</dbReference>
<dbReference type="InterPro" id="IPR008979">
    <property type="entry name" value="Galactose-bd-like_sf"/>
</dbReference>
<dbReference type="PANTHER" id="PTHR45713">
    <property type="entry name" value="FTP DOMAIN-CONTAINING PROTEIN"/>
    <property type="match status" value="1"/>
</dbReference>
<organism evidence="1 2">
    <name type="scientific">Dreissena polymorpha</name>
    <name type="common">Zebra mussel</name>
    <name type="synonym">Mytilus polymorpha</name>
    <dbReference type="NCBI Taxonomy" id="45954"/>
    <lineage>
        <taxon>Eukaryota</taxon>
        <taxon>Metazoa</taxon>
        <taxon>Spiralia</taxon>
        <taxon>Lophotrochozoa</taxon>
        <taxon>Mollusca</taxon>
        <taxon>Bivalvia</taxon>
        <taxon>Autobranchia</taxon>
        <taxon>Heteroconchia</taxon>
        <taxon>Euheterodonta</taxon>
        <taxon>Imparidentia</taxon>
        <taxon>Neoheterodontei</taxon>
        <taxon>Myida</taxon>
        <taxon>Dreissenoidea</taxon>
        <taxon>Dreissenidae</taxon>
        <taxon>Dreissena</taxon>
    </lineage>
</organism>
<name>A0A9D4G6R3_DREPO</name>
<evidence type="ECO:0000313" key="2">
    <source>
        <dbReference type="Proteomes" id="UP000828390"/>
    </source>
</evidence>
<reference evidence="1" key="1">
    <citation type="journal article" date="2019" name="bioRxiv">
        <title>The Genome of the Zebra Mussel, Dreissena polymorpha: A Resource for Invasive Species Research.</title>
        <authorList>
            <person name="McCartney M.A."/>
            <person name="Auch B."/>
            <person name="Kono T."/>
            <person name="Mallez S."/>
            <person name="Zhang Y."/>
            <person name="Obille A."/>
            <person name="Becker A."/>
            <person name="Abrahante J.E."/>
            <person name="Garbe J."/>
            <person name="Badalamenti J.P."/>
            <person name="Herman A."/>
            <person name="Mangelson H."/>
            <person name="Liachko I."/>
            <person name="Sullivan S."/>
            <person name="Sone E.D."/>
            <person name="Koren S."/>
            <person name="Silverstein K.A.T."/>
            <person name="Beckman K.B."/>
            <person name="Gohl D.M."/>
        </authorList>
    </citation>
    <scope>NUCLEOTIDE SEQUENCE</scope>
    <source>
        <strain evidence="1">Duluth1</strain>
        <tissue evidence="1">Whole animal</tissue>
    </source>
</reference>
<dbReference type="Gene3D" id="2.60.120.260">
    <property type="entry name" value="Galactose-binding domain-like"/>
    <property type="match status" value="1"/>
</dbReference>
<reference evidence="1" key="2">
    <citation type="submission" date="2020-11" db="EMBL/GenBank/DDBJ databases">
        <authorList>
            <person name="McCartney M.A."/>
            <person name="Auch B."/>
            <person name="Kono T."/>
            <person name="Mallez S."/>
            <person name="Becker A."/>
            <person name="Gohl D.M."/>
            <person name="Silverstein K.A.T."/>
            <person name="Koren S."/>
            <person name="Bechman K.B."/>
            <person name="Herman A."/>
            <person name="Abrahante J.E."/>
            <person name="Garbe J."/>
        </authorList>
    </citation>
    <scope>NUCLEOTIDE SEQUENCE</scope>
    <source>
        <strain evidence="1">Duluth1</strain>
        <tissue evidence="1">Whole animal</tissue>
    </source>
</reference>
<evidence type="ECO:0000313" key="1">
    <source>
        <dbReference type="EMBL" id="KAH3811569.1"/>
    </source>
</evidence>
<dbReference type="AlphaFoldDB" id="A0A9D4G6R3"/>